<keyword evidence="3" id="KW-1185">Reference proteome</keyword>
<evidence type="ECO:0000259" key="1">
    <source>
        <dbReference type="Pfam" id="PF14392"/>
    </source>
</evidence>
<reference evidence="2" key="1">
    <citation type="journal article" date="2017" name="Nature">
        <title>The genome of Chenopodium quinoa.</title>
        <authorList>
            <person name="Jarvis D.E."/>
            <person name="Ho Y.S."/>
            <person name="Lightfoot D.J."/>
            <person name="Schmoeckel S.M."/>
            <person name="Li B."/>
            <person name="Borm T.J.A."/>
            <person name="Ohyanagi H."/>
            <person name="Mineta K."/>
            <person name="Michell C.T."/>
            <person name="Saber N."/>
            <person name="Kharbatia N.M."/>
            <person name="Rupper R.R."/>
            <person name="Sharp A.R."/>
            <person name="Dally N."/>
            <person name="Boughton B.A."/>
            <person name="Woo Y.H."/>
            <person name="Gao G."/>
            <person name="Schijlen E.G.W.M."/>
            <person name="Guo X."/>
            <person name="Momin A.A."/>
            <person name="Negrao S."/>
            <person name="Al-Babili S."/>
            <person name="Gehring C."/>
            <person name="Roessner U."/>
            <person name="Jung C."/>
            <person name="Murphy K."/>
            <person name="Arold S.T."/>
            <person name="Gojobori T."/>
            <person name="van der Linden C.G."/>
            <person name="van Loo E.N."/>
            <person name="Jellen E.N."/>
            <person name="Maughan P.J."/>
            <person name="Tester M."/>
        </authorList>
    </citation>
    <scope>NUCLEOTIDE SEQUENCE [LARGE SCALE GENOMIC DNA]</scope>
    <source>
        <strain evidence="2">cv. PI 614886</strain>
    </source>
</reference>
<reference evidence="2" key="2">
    <citation type="submission" date="2021-03" db="UniProtKB">
        <authorList>
            <consortium name="EnsemblPlants"/>
        </authorList>
    </citation>
    <scope>IDENTIFICATION</scope>
</reference>
<feature type="domain" description="Zinc knuckle CX2CX4HX4C" evidence="1">
    <location>
        <begin position="66"/>
        <end position="113"/>
    </location>
</feature>
<protein>
    <recommendedName>
        <fullName evidence="1">Zinc knuckle CX2CX4HX4C domain-containing protein</fullName>
    </recommendedName>
</protein>
<evidence type="ECO:0000313" key="2">
    <source>
        <dbReference type="EnsemblPlants" id="AUR62038676-RA:cds"/>
    </source>
</evidence>
<dbReference type="Gramene" id="AUR62038676-RA">
    <property type="protein sequence ID" value="AUR62038676-RA:cds"/>
    <property type="gene ID" value="AUR62038676"/>
</dbReference>
<evidence type="ECO:0000313" key="3">
    <source>
        <dbReference type="Proteomes" id="UP000596660"/>
    </source>
</evidence>
<dbReference type="EnsemblPlants" id="AUR62038676-RA">
    <property type="protein sequence ID" value="AUR62038676-RA:cds"/>
    <property type="gene ID" value="AUR62038676"/>
</dbReference>
<dbReference type="InterPro" id="IPR025836">
    <property type="entry name" value="Zn_knuckle_CX2CX4HX4C"/>
</dbReference>
<accession>A0A803N142</accession>
<proteinExistence type="predicted"/>
<sequence>MANDLVKDWEKLKLTEDEVAVIGGESLETDKEGSNIQLKLTLVGFNELDDEDTLGWSDIVRLKINVDIRKPLRRRFKLSTGSASSKWINIKNERLADFCFFCGMLDHTDRDCHAKEVARSEEEELVFQYDPWLGATLRKRARINPTDSEKERRWKETLSACSSVKRKGFNDPGVIKLGPPGAARKLLFNSSKQSEGGSTERDMAQVARKAKLVAEKIGDSSIMVLRLKSVETLN</sequence>
<name>A0A803N142_CHEQI</name>
<dbReference type="Pfam" id="PF14392">
    <property type="entry name" value="zf-CCHC_4"/>
    <property type="match status" value="1"/>
</dbReference>
<dbReference type="Proteomes" id="UP000596660">
    <property type="component" value="Unplaced"/>
</dbReference>
<organism evidence="2 3">
    <name type="scientific">Chenopodium quinoa</name>
    <name type="common">Quinoa</name>
    <dbReference type="NCBI Taxonomy" id="63459"/>
    <lineage>
        <taxon>Eukaryota</taxon>
        <taxon>Viridiplantae</taxon>
        <taxon>Streptophyta</taxon>
        <taxon>Embryophyta</taxon>
        <taxon>Tracheophyta</taxon>
        <taxon>Spermatophyta</taxon>
        <taxon>Magnoliopsida</taxon>
        <taxon>eudicotyledons</taxon>
        <taxon>Gunneridae</taxon>
        <taxon>Pentapetalae</taxon>
        <taxon>Caryophyllales</taxon>
        <taxon>Chenopodiaceae</taxon>
        <taxon>Chenopodioideae</taxon>
        <taxon>Atripliceae</taxon>
        <taxon>Chenopodium</taxon>
    </lineage>
</organism>
<dbReference type="AlphaFoldDB" id="A0A803N142"/>